<proteinExistence type="inferred from homology"/>
<evidence type="ECO:0000313" key="5">
    <source>
        <dbReference type="Proteomes" id="UP001492380"/>
    </source>
</evidence>
<dbReference type="PANTHER" id="PTHR42901:SF1">
    <property type="entry name" value="ALCOHOL DEHYDROGENASE"/>
    <property type="match status" value="1"/>
</dbReference>
<keyword evidence="5" id="KW-1185">Reference proteome</keyword>
<feature type="transmembrane region" description="Helical" evidence="3">
    <location>
        <begin position="35"/>
        <end position="64"/>
    </location>
</feature>
<comment type="caution">
    <text evidence="4">The sequence shown here is derived from an EMBL/GenBank/DDBJ whole genome shotgun (WGS) entry which is preliminary data.</text>
</comment>
<evidence type="ECO:0000256" key="3">
    <source>
        <dbReference type="SAM" id="Phobius"/>
    </source>
</evidence>
<name>A0ABR1YJ47_9PEZI</name>
<keyword evidence="3" id="KW-0472">Membrane</keyword>
<organism evidence="4 5">
    <name type="scientific">Phyllosticta capitalensis</name>
    <dbReference type="NCBI Taxonomy" id="121624"/>
    <lineage>
        <taxon>Eukaryota</taxon>
        <taxon>Fungi</taxon>
        <taxon>Dikarya</taxon>
        <taxon>Ascomycota</taxon>
        <taxon>Pezizomycotina</taxon>
        <taxon>Dothideomycetes</taxon>
        <taxon>Dothideomycetes incertae sedis</taxon>
        <taxon>Botryosphaeriales</taxon>
        <taxon>Phyllostictaceae</taxon>
        <taxon>Phyllosticta</taxon>
    </lineage>
</organism>
<reference evidence="4 5" key="1">
    <citation type="submission" date="2024-04" db="EMBL/GenBank/DDBJ databases">
        <title>Phyllosticta paracitricarpa is synonymous to the EU quarantine fungus P. citricarpa based on phylogenomic analyses.</title>
        <authorList>
            <consortium name="Lawrence Berkeley National Laboratory"/>
            <person name="Van Ingen-Buijs V.A."/>
            <person name="Van Westerhoven A.C."/>
            <person name="Haridas S."/>
            <person name="Skiadas P."/>
            <person name="Martin F."/>
            <person name="Groenewald J.Z."/>
            <person name="Crous P.W."/>
            <person name="Seidl M.F."/>
        </authorList>
    </citation>
    <scope>NUCLEOTIDE SEQUENCE [LARGE SCALE GENOMIC DNA]</scope>
    <source>
        <strain evidence="4 5">CBS 123374</strain>
    </source>
</reference>
<evidence type="ECO:0000313" key="4">
    <source>
        <dbReference type="EMBL" id="KAK8230874.1"/>
    </source>
</evidence>
<evidence type="ECO:0000256" key="2">
    <source>
        <dbReference type="ARBA" id="ARBA00023002"/>
    </source>
</evidence>
<sequence>MSRPMIKHLTKTLHRTAYTAIDPTSPSNSATGKTIVISSGATGIGFAIAHAFVAAGASVVVLLARRAEALDEAAGKLRSFAAEHNTTTAIWTYTLEIRDQAATEAVFEDVRRRLNEGSLASEDEKDAADVDVLVTSAAYFAPHALSLDFSPDRLRESFDTNVLGNMNLVRAFLRPEMPHIPFQPVVTQSSEPPKIVPSDVQPPAREKVVLDVSSITTYTVVPGVSAYGSSKLAFTRLMAHLQSEVSSSFPKIRVHSFHPGAIYTPAMQKTGFASDFIKWDDESLPAGFAVWLTSPAAAFLRGRFVFAAWDVDEMVAMKERFENEPGLCRIGLDVGL</sequence>
<keyword evidence="3" id="KW-0812">Transmembrane</keyword>
<accession>A0ABR1YJ47</accession>
<dbReference type="PRINTS" id="PR00081">
    <property type="entry name" value="GDHRDH"/>
</dbReference>
<evidence type="ECO:0000256" key="1">
    <source>
        <dbReference type="ARBA" id="ARBA00006484"/>
    </source>
</evidence>
<dbReference type="Proteomes" id="UP001492380">
    <property type="component" value="Unassembled WGS sequence"/>
</dbReference>
<dbReference type="CDD" id="cd05233">
    <property type="entry name" value="SDR_c"/>
    <property type="match status" value="1"/>
</dbReference>
<dbReference type="Gene3D" id="3.40.50.720">
    <property type="entry name" value="NAD(P)-binding Rossmann-like Domain"/>
    <property type="match status" value="1"/>
</dbReference>
<protein>
    <recommendedName>
        <fullName evidence="6">NAD(P)-binding protein</fullName>
    </recommendedName>
</protein>
<dbReference type="EMBL" id="JBBWRZ010000008">
    <property type="protein sequence ID" value="KAK8230874.1"/>
    <property type="molecule type" value="Genomic_DNA"/>
</dbReference>
<dbReference type="PANTHER" id="PTHR42901">
    <property type="entry name" value="ALCOHOL DEHYDROGENASE"/>
    <property type="match status" value="1"/>
</dbReference>
<keyword evidence="3" id="KW-1133">Transmembrane helix</keyword>
<comment type="similarity">
    <text evidence="1">Belongs to the short-chain dehydrogenases/reductases (SDR) family.</text>
</comment>
<dbReference type="SUPFAM" id="SSF51735">
    <property type="entry name" value="NAD(P)-binding Rossmann-fold domains"/>
    <property type="match status" value="1"/>
</dbReference>
<gene>
    <name evidence="4" type="ORF">HDK90DRAFT_492026</name>
</gene>
<dbReference type="InterPro" id="IPR036291">
    <property type="entry name" value="NAD(P)-bd_dom_sf"/>
</dbReference>
<dbReference type="Pfam" id="PF00106">
    <property type="entry name" value="adh_short"/>
    <property type="match status" value="2"/>
</dbReference>
<dbReference type="InterPro" id="IPR002347">
    <property type="entry name" value="SDR_fam"/>
</dbReference>
<evidence type="ECO:0008006" key="6">
    <source>
        <dbReference type="Google" id="ProtNLM"/>
    </source>
</evidence>
<keyword evidence="2" id="KW-0560">Oxidoreductase</keyword>